<feature type="domain" description="DUF5067" evidence="5">
    <location>
        <begin position="89"/>
        <end position="195"/>
    </location>
</feature>
<evidence type="ECO:0000313" key="7">
    <source>
        <dbReference type="Proteomes" id="UP000708338"/>
    </source>
</evidence>
<dbReference type="EMBL" id="WQPS01000043">
    <property type="protein sequence ID" value="MBT9812084.1"/>
    <property type="molecule type" value="Genomic_DNA"/>
</dbReference>
<dbReference type="Pfam" id="PF19085">
    <property type="entry name" value="Choline_bind_2"/>
    <property type="match status" value="1"/>
</dbReference>
<proteinExistence type="predicted"/>
<gene>
    <name evidence="6" type="ORF">GPL26_20915</name>
</gene>
<dbReference type="InterPro" id="IPR018337">
    <property type="entry name" value="Cell_wall/Cho-bd_repeat"/>
</dbReference>
<protein>
    <submittedName>
        <fullName evidence="6">DUF5067 domain-containing protein</fullName>
    </submittedName>
</protein>
<sequence>MRKIKLFIAALAMSMVLSSTAFAGTWVSPAAGQWMYQNDDGSFATGWIEDAGKSYYMDENGIMLSNTTTPDGYYVGNDGVYIASQEAPKFDFSIATCSIKYTDHKVYSFDYDGYPCVALYYDYTNKKTEPTGAYLADYSITVFQNGVECDSAYLSYDEREEAFDNYSKKVMSGTTLNVAKAYRISDMSDITVQIKELWNWDNPKVETITLSLK</sequence>
<feature type="signal peptide" evidence="4">
    <location>
        <begin position="1"/>
        <end position="23"/>
    </location>
</feature>
<comment type="caution">
    <text evidence="6">The sequence shown here is derived from an EMBL/GenBank/DDBJ whole genome shotgun (WGS) entry which is preliminary data.</text>
</comment>
<dbReference type="InterPro" id="IPR031989">
    <property type="entry name" value="DUF5067"/>
</dbReference>
<evidence type="ECO:0000259" key="5">
    <source>
        <dbReference type="Pfam" id="PF16729"/>
    </source>
</evidence>
<evidence type="ECO:0000256" key="3">
    <source>
        <dbReference type="PROSITE-ProRule" id="PRU00591"/>
    </source>
</evidence>
<dbReference type="Gene3D" id="2.10.270.10">
    <property type="entry name" value="Cholin Binding"/>
    <property type="match status" value="1"/>
</dbReference>
<feature type="repeat" description="Cell wall-binding" evidence="3">
    <location>
        <begin position="44"/>
        <end position="63"/>
    </location>
</feature>
<evidence type="ECO:0000256" key="1">
    <source>
        <dbReference type="ARBA" id="ARBA00022729"/>
    </source>
</evidence>
<keyword evidence="2" id="KW-0677">Repeat</keyword>
<dbReference type="Pfam" id="PF16729">
    <property type="entry name" value="DUF5067"/>
    <property type="match status" value="1"/>
</dbReference>
<evidence type="ECO:0000313" key="6">
    <source>
        <dbReference type="EMBL" id="MBT9812084.1"/>
    </source>
</evidence>
<dbReference type="RefSeq" id="WP_117450527.1">
    <property type="nucleotide sequence ID" value="NZ_CABJDD010000002.1"/>
</dbReference>
<keyword evidence="1 4" id="KW-0732">Signal</keyword>
<evidence type="ECO:0000256" key="2">
    <source>
        <dbReference type="ARBA" id="ARBA00022737"/>
    </source>
</evidence>
<reference evidence="6" key="1">
    <citation type="journal article" date="2021" name="Gut Microbes">
        <title>A synthetic consortium of 100 gut commensals modulates the composition and function in a colon model of the microbiome of elderly subjects.</title>
        <authorList>
            <person name="Perez M."/>
            <person name="Ntemiri A."/>
            <person name="Tan H."/>
            <person name="Harris H.M.B."/>
            <person name="Roager H.M."/>
            <person name="Ribiere C."/>
            <person name="O'Toole P.W."/>
        </authorList>
    </citation>
    <scope>NUCLEOTIDE SEQUENCE</scope>
    <source>
        <strain evidence="6">MCC335</strain>
    </source>
</reference>
<accession>A0AA41FI32</accession>
<feature type="chain" id="PRO_5041316100" evidence="4">
    <location>
        <begin position="24"/>
        <end position="213"/>
    </location>
</feature>
<evidence type="ECO:0000256" key="4">
    <source>
        <dbReference type="SAM" id="SignalP"/>
    </source>
</evidence>
<organism evidence="6 7">
    <name type="scientific">Enterocloster citroniae</name>
    <dbReference type="NCBI Taxonomy" id="358743"/>
    <lineage>
        <taxon>Bacteria</taxon>
        <taxon>Bacillati</taxon>
        <taxon>Bacillota</taxon>
        <taxon>Clostridia</taxon>
        <taxon>Lachnospirales</taxon>
        <taxon>Lachnospiraceae</taxon>
        <taxon>Enterocloster</taxon>
    </lineage>
</organism>
<dbReference type="PROSITE" id="PS51170">
    <property type="entry name" value="CW"/>
    <property type="match status" value="1"/>
</dbReference>
<dbReference type="InterPro" id="IPR029050">
    <property type="entry name" value="Immunoprotect_excell_Ig-like"/>
</dbReference>
<dbReference type="Gene3D" id="2.60.40.1240">
    <property type="match status" value="1"/>
</dbReference>
<dbReference type="Proteomes" id="UP000708338">
    <property type="component" value="Unassembled WGS sequence"/>
</dbReference>
<name>A0AA41FI32_9FIRM</name>
<dbReference type="AlphaFoldDB" id="A0AA41FI32"/>
<dbReference type="SUPFAM" id="SSF69360">
    <property type="entry name" value="Cell wall binding repeat"/>
    <property type="match status" value="1"/>
</dbReference>